<comment type="subcellular location">
    <subcellularLocation>
        <location evidence="1">Membrane</location>
        <topology evidence="1">Multi-pass membrane protein</topology>
    </subcellularLocation>
</comment>
<dbReference type="GO" id="GO:0046583">
    <property type="term" value="F:monoatomic cation efflux transmembrane transporter activity"/>
    <property type="evidence" value="ECO:0007669"/>
    <property type="project" value="TreeGrafter"/>
</dbReference>
<dbReference type="NCBIfam" id="NF008032">
    <property type="entry name" value="PRK10764.1"/>
    <property type="match status" value="1"/>
</dbReference>
<keyword evidence="3 5" id="KW-1133">Transmembrane helix</keyword>
<keyword evidence="4 5" id="KW-0472">Membrane</keyword>
<dbReference type="InterPro" id="IPR039264">
    <property type="entry name" value="TehA"/>
</dbReference>
<dbReference type="PANTHER" id="PTHR37955:SF1">
    <property type="entry name" value="DEP DOMAIN-CONTAINING PROTEIN"/>
    <property type="match status" value="1"/>
</dbReference>
<dbReference type="CDD" id="cd09324">
    <property type="entry name" value="TDT_TehA"/>
    <property type="match status" value="1"/>
</dbReference>
<dbReference type="GO" id="GO:0005886">
    <property type="term" value="C:plasma membrane"/>
    <property type="evidence" value="ECO:0007669"/>
    <property type="project" value="TreeGrafter"/>
</dbReference>
<dbReference type="InterPro" id="IPR052951">
    <property type="entry name" value="Tellurite_res_ion_channel"/>
</dbReference>
<dbReference type="KEGG" id="trb:HB776_12490"/>
<dbReference type="InterPro" id="IPR004695">
    <property type="entry name" value="SLAC1/Mae1/Ssu1/TehA"/>
</dbReference>
<dbReference type="RefSeq" id="WP_184518080.1">
    <property type="nucleotide sequence ID" value="NZ_CP050292.1"/>
</dbReference>
<organism evidence="6 7">
    <name type="scientific">Tardiphaga robiniae</name>
    <dbReference type="NCBI Taxonomy" id="943830"/>
    <lineage>
        <taxon>Bacteria</taxon>
        <taxon>Pseudomonadati</taxon>
        <taxon>Pseudomonadota</taxon>
        <taxon>Alphaproteobacteria</taxon>
        <taxon>Hyphomicrobiales</taxon>
        <taxon>Nitrobacteraceae</taxon>
        <taxon>Tardiphaga</taxon>
    </lineage>
</organism>
<keyword evidence="2 5" id="KW-0812">Transmembrane</keyword>
<feature type="transmembrane region" description="Helical" evidence="5">
    <location>
        <begin position="75"/>
        <end position="96"/>
    </location>
</feature>
<dbReference type="Gene3D" id="1.50.10.150">
    <property type="entry name" value="Voltage-dependent anion channel"/>
    <property type="match status" value="1"/>
</dbReference>
<gene>
    <name evidence="6" type="primary">tehA</name>
    <name evidence="6" type="ORF">HB776_12490</name>
</gene>
<accession>A0A7G6TYX5</accession>
<feature type="transmembrane region" description="Helical" evidence="5">
    <location>
        <begin position="42"/>
        <end position="63"/>
    </location>
</feature>
<evidence type="ECO:0000313" key="6">
    <source>
        <dbReference type="EMBL" id="QND71957.1"/>
    </source>
</evidence>
<evidence type="ECO:0000256" key="4">
    <source>
        <dbReference type="ARBA" id="ARBA00023136"/>
    </source>
</evidence>
<proteinExistence type="predicted"/>
<dbReference type="EMBL" id="CP050292">
    <property type="protein sequence ID" value="QND71957.1"/>
    <property type="molecule type" value="Genomic_DNA"/>
</dbReference>
<dbReference type="PANTHER" id="PTHR37955">
    <property type="entry name" value="TELLURITE RESISTANCE PROTEIN TEHA"/>
    <property type="match status" value="1"/>
</dbReference>
<reference evidence="7" key="1">
    <citation type="journal article" date="2020" name="Mol. Plant Microbe">
        <title>Rhizobial microsymbionts of the narrowly endemic Oxytropis species growing in Kamchatka are characterized by significant genetic diversity and possess a set of genes that are associated with T3SS and T6SS secretion systems and can affect the development of symbiosis.</title>
        <authorList>
            <person name="Safronova V."/>
            <person name="Guro P."/>
            <person name="Sazanova A."/>
            <person name="Kuznetsova I."/>
            <person name="Belimov A."/>
            <person name="Yakubov V."/>
            <person name="Chirak E."/>
            <person name="Afonin A."/>
            <person name="Gogolev Y."/>
            <person name="Andronov E."/>
            <person name="Tikhonovich I."/>
        </authorList>
    </citation>
    <scope>NUCLEOTIDE SEQUENCE [LARGE SCALE GENOMIC DNA]</scope>
    <source>
        <strain evidence="7">581</strain>
    </source>
</reference>
<feature type="transmembrane region" description="Helical" evidence="5">
    <location>
        <begin position="102"/>
        <end position="119"/>
    </location>
</feature>
<feature type="transmembrane region" description="Helical" evidence="5">
    <location>
        <begin position="163"/>
        <end position="187"/>
    </location>
</feature>
<dbReference type="PROSITE" id="PS51257">
    <property type="entry name" value="PROKAR_LIPOPROTEIN"/>
    <property type="match status" value="1"/>
</dbReference>
<evidence type="ECO:0000256" key="2">
    <source>
        <dbReference type="ARBA" id="ARBA00022692"/>
    </source>
</evidence>
<protein>
    <submittedName>
        <fullName evidence="6">Dicarboxylate transporter/tellurite-resistance protein TehA</fullName>
    </submittedName>
</protein>
<evidence type="ECO:0000256" key="5">
    <source>
        <dbReference type="SAM" id="Phobius"/>
    </source>
</evidence>
<feature type="transmembrane region" description="Helical" evidence="5">
    <location>
        <begin position="139"/>
        <end position="157"/>
    </location>
</feature>
<dbReference type="InterPro" id="IPR038665">
    <property type="entry name" value="Voltage-dep_anion_channel_sf"/>
</dbReference>
<evidence type="ECO:0000256" key="1">
    <source>
        <dbReference type="ARBA" id="ARBA00004141"/>
    </source>
</evidence>
<feature type="transmembrane region" description="Helical" evidence="5">
    <location>
        <begin position="255"/>
        <end position="273"/>
    </location>
</feature>
<sequence length="322" mass="34098">MLKTPNVPAAFFGIILGLVGLGGCWREASRIWNAPAAVGESVMAIAVAVWVLLVLLYAAKWMWRRAEAVREVEDPVQCCFVGLLPVSTMLISLVALPYSYPVAAALGIAGGAGQLAFAVYRTGQLWTGGRNPESTTPVLYLPTAGGNFVSAIVATAFDLPDLAALLFGAGLLSWFALESFLMHRLYVHAPLAPPLRPTLGIQLAPAVVGCSAYLSLTSGPPDLIAKGLLGYGLLQALIIARMLPWIMVQPFAVSYWAFTFGITSIAFDAMKFVERGMDGLAPPLAYATFAVANISIAIVTLGTACLFIRGRILPAPMSTIPT</sequence>
<dbReference type="Pfam" id="PF03595">
    <property type="entry name" value="SLAC1"/>
    <property type="match status" value="1"/>
</dbReference>
<evidence type="ECO:0000313" key="7">
    <source>
        <dbReference type="Proteomes" id="UP000515291"/>
    </source>
</evidence>
<feature type="transmembrane region" description="Helical" evidence="5">
    <location>
        <begin position="285"/>
        <end position="308"/>
    </location>
</feature>
<evidence type="ECO:0000256" key="3">
    <source>
        <dbReference type="ARBA" id="ARBA00022989"/>
    </source>
</evidence>
<dbReference type="AlphaFoldDB" id="A0A7G6TYX5"/>
<dbReference type="Proteomes" id="UP000515291">
    <property type="component" value="Chromosome"/>
</dbReference>
<name>A0A7G6TYX5_9BRAD</name>